<organism evidence="2 3">
    <name type="scientific">Anaerotruncus colihominis DSM 17241</name>
    <dbReference type="NCBI Taxonomy" id="445972"/>
    <lineage>
        <taxon>Bacteria</taxon>
        <taxon>Bacillati</taxon>
        <taxon>Bacillota</taxon>
        <taxon>Clostridia</taxon>
        <taxon>Eubacteriales</taxon>
        <taxon>Oscillospiraceae</taxon>
        <taxon>Anaerotruncus</taxon>
    </lineage>
</organism>
<protein>
    <submittedName>
        <fullName evidence="2">Uncharacterized protein</fullName>
    </submittedName>
</protein>
<keyword evidence="1" id="KW-1133">Transmembrane helix</keyword>
<dbReference type="Proteomes" id="UP000003803">
    <property type="component" value="Unassembled WGS sequence"/>
</dbReference>
<dbReference type="AlphaFoldDB" id="B0PH44"/>
<evidence type="ECO:0000313" key="3">
    <source>
        <dbReference type="Proteomes" id="UP000003803"/>
    </source>
</evidence>
<proteinExistence type="predicted"/>
<accession>B0PH44</accession>
<evidence type="ECO:0000313" key="2">
    <source>
        <dbReference type="EMBL" id="EDS09293.1"/>
    </source>
</evidence>
<dbReference type="HOGENOM" id="CLU_2582003_0_0_9"/>
<name>B0PH44_9FIRM</name>
<sequence>MAATPEGAHGQVTVQVAVLPPGVFAPPAVFPSLAAGAVPPPHPAREPTSMMDARVRLNKRFFIISLLFLQIMNLLLFDFV</sequence>
<keyword evidence="1" id="KW-0812">Transmembrane</keyword>
<feature type="transmembrane region" description="Helical" evidence="1">
    <location>
        <begin position="60"/>
        <end position="77"/>
    </location>
</feature>
<keyword evidence="1" id="KW-0472">Membrane</keyword>
<gene>
    <name evidence="2" type="ORF">ANACOL_04067</name>
</gene>
<reference evidence="2" key="1">
    <citation type="submission" date="2007-11" db="EMBL/GenBank/DDBJ databases">
        <authorList>
            <person name="Fulton L."/>
            <person name="Clifton S."/>
            <person name="Fulton B."/>
            <person name="Xu J."/>
            <person name="Minx P."/>
            <person name="Pepin K.H."/>
            <person name="Johnson M."/>
            <person name="Thiruvilangam P."/>
            <person name="Bhonagiri V."/>
            <person name="Nash W.E."/>
            <person name="Mardis E.R."/>
            <person name="Wilson R.K."/>
        </authorList>
    </citation>
    <scope>NUCLEOTIDE SEQUENCE [LARGE SCALE GENOMIC DNA]</scope>
    <source>
        <strain evidence="2">DSM 17241</strain>
    </source>
</reference>
<evidence type="ECO:0000256" key="1">
    <source>
        <dbReference type="SAM" id="Phobius"/>
    </source>
</evidence>
<keyword evidence="3" id="KW-1185">Reference proteome</keyword>
<dbReference type="EMBL" id="ABGD02000030">
    <property type="protein sequence ID" value="EDS09293.1"/>
    <property type="molecule type" value="Genomic_DNA"/>
</dbReference>
<comment type="caution">
    <text evidence="2">The sequence shown here is derived from an EMBL/GenBank/DDBJ whole genome shotgun (WGS) entry which is preliminary data.</text>
</comment>
<reference evidence="2" key="2">
    <citation type="submission" date="2013-09" db="EMBL/GenBank/DDBJ databases">
        <title>Draft genome sequence of Anaerotruncus colihominis(DSM 17241).</title>
        <authorList>
            <person name="Sudarsanam P."/>
            <person name="Ley R."/>
            <person name="Guruge J."/>
            <person name="Turnbaugh P.J."/>
            <person name="Mahowald M."/>
            <person name="Liep D."/>
            <person name="Gordon J."/>
        </authorList>
    </citation>
    <scope>NUCLEOTIDE SEQUENCE</scope>
    <source>
        <strain evidence="2">DSM 17241</strain>
    </source>
</reference>